<dbReference type="Gene3D" id="3.30.470.10">
    <property type="match status" value="1"/>
</dbReference>
<keyword evidence="13" id="KW-0032">Aminotransferase</keyword>
<evidence type="ECO:0000256" key="4">
    <source>
        <dbReference type="ARBA" id="ARBA00005072"/>
    </source>
</evidence>
<dbReference type="OrthoDB" id="9805628at2"/>
<dbReference type="AlphaFoldDB" id="D5END4"/>
<dbReference type="InterPro" id="IPR036038">
    <property type="entry name" value="Aminotransferase-like"/>
</dbReference>
<evidence type="ECO:0000256" key="5">
    <source>
        <dbReference type="ARBA" id="ARBA00009320"/>
    </source>
</evidence>
<protein>
    <recommendedName>
        <fullName evidence="6">branched-chain-amino-acid transaminase</fullName>
        <ecNumber evidence="6">2.6.1.42</ecNumber>
    </recommendedName>
</protein>
<dbReference type="eggNOG" id="COG0115">
    <property type="taxonomic scope" value="Bacteria"/>
</dbReference>
<evidence type="ECO:0000256" key="1">
    <source>
        <dbReference type="ARBA" id="ARBA00001933"/>
    </source>
</evidence>
<sequence length="274" mass="30388">MPRIEIIRPEELVSMDTNTSAFAHGFGLFETIKLESGHLCFWPEHWNRLLGSASVLGIDCSYGADTVLEQVNELISSAGLLDGAIKLSLLREADDSRLLVYSRSLPEVPQMAELIFSREVPLNEHSVLAGHKTHNYMENLSLLEMARNEGYYDLLRSNTAGALAETTLANIFCIVKGVLHTPALEAGILPGVIREEVLRLAYGLGLSVTEDIYLDYILEDADAVFLTNSLIGLLPVRKIQGEGVVYMYRSQTNKTFKELKAALAKSERERSVEC</sequence>
<comment type="catalytic activity">
    <reaction evidence="10">
        <text>L-leucine + 2-oxoglutarate = 4-methyl-2-oxopentanoate + L-glutamate</text>
        <dbReference type="Rhea" id="RHEA:18321"/>
        <dbReference type="ChEBI" id="CHEBI:16810"/>
        <dbReference type="ChEBI" id="CHEBI:17865"/>
        <dbReference type="ChEBI" id="CHEBI:29985"/>
        <dbReference type="ChEBI" id="CHEBI:57427"/>
        <dbReference type="EC" id="2.6.1.42"/>
    </reaction>
</comment>
<proteinExistence type="inferred from homology"/>
<evidence type="ECO:0000256" key="12">
    <source>
        <dbReference type="RuleBase" id="RU004516"/>
    </source>
</evidence>
<dbReference type="Proteomes" id="UP000000925">
    <property type="component" value="Chromosome"/>
</dbReference>
<dbReference type="EMBL" id="CP001998">
    <property type="protein sequence ID" value="ADE55410.1"/>
    <property type="molecule type" value="Genomic_DNA"/>
</dbReference>
<comment type="catalytic activity">
    <reaction evidence="8">
        <text>L-valine + 2-oxoglutarate = 3-methyl-2-oxobutanoate + L-glutamate</text>
        <dbReference type="Rhea" id="RHEA:24813"/>
        <dbReference type="ChEBI" id="CHEBI:11851"/>
        <dbReference type="ChEBI" id="CHEBI:16810"/>
        <dbReference type="ChEBI" id="CHEBI:29985"/>
        <dbReference type="ChEBI" id="CHEBI:57762"/>
        <dbReference type="EC" id="2.6.1.42"/>
    </reaction>
</comment>
<dbReference type="SUPFAM" id="SSF56752">
    <property type="entry name" value="D-aminoacid aminotransferase-like PLP-dependent enzymes"/>
    <property type="match status" value="1"/>
</dbReference>
<comment type="cofactor">
    <cofactor evidence="1 12">
        <name>pyridoxal 5'-phosphate</name>
        <dbReference type="ChEBI" id="CHEBI:597326"/>
    </cofactor>
</comment>
<evidence type="ECO:0000313" key="14">
    <source>
        <dbReference type="Proteomes" id="UP000000925"/>
    </source>
</evidence>
<organism evidence="13 14">
    <name type="scientific">Coraliomargarita akajimensis (strain DSM 45221 / IAM 15411 / JCM 23193 / KCTC 12865 / 04OKA010-24)</name>
    <dbReference type="NCBI Taxonomy" id="583355"/>
    <lineage>
        <taxon>Bacteria</taxon>
        <taxon>Pseudomonadati</taxon>
        <taxon>Verrucomicrobiota</taxon>
        <taxon>Opitutia</taxon>
        <taxon>Puniceicoccales</taxon>
        <taxon>Coraliomargaritaceae</taxon>
        <taxon>Coraliomargarita</taxon>
    </lineage>
</organism>
<reference evidence="13 14" key="1">
    <citation type="journal article" date="2010" name="Stand. Genomic Sci.">
        <title>Complete genome sequence of Coraliomargarita akajimensis type strain (04OKA010-24).</title>
        <authorList>
            <person name="Mavromatis K."/>
            <person name="Abt B."/>
            <person name="Brambilla E."/>
            <person name="Lapidus A."/>
            <person name="Copeland A."/>
            <person name="Deshpande S."/>
            <person name="Nolan M."/>
            <person name="Lucas S."/>
            <person name="Tice H."/>
            <person name="Cheng J.F."/>
            <person name="Han C."/>
            <person name="Detter J.C."/>
            <person name="Woyke T."/>
            <person name="Goodwin L."/>
            <person name="Pitluck S."/>
            <person name="Held B."/>
            <person name="Brettin T."/>
            <person name="Tapia R."/>
            <person name="Ivanova N."/>
            <person name="Mikhailova N."/>
            <person name="Pati A."/>
            <person name="Liolios K."/>
            <person name="Chen A."/>
            <person name="Palaniappan K."/>
            <person name="Land M."/>
            <person name="Hauser L."/>
            <person name="Chang Y.J."/>
            <person name="Jeffries C.D."/>
            <person name="Rohde M."/>
            <person name="Goker M."/>
            <person name="Bristow J."/>
            <person name="Eisen J.A."/>
            <person name="Markowitz V."/>
            <person name="Hugenholtz P."/>
            <person name="Klenk H.P."/>
            <person name="Kyrpides N.C."/>
        </authorList>
    </citation>
    <scope>NUCLEOTIDE SEQUENCE [LARGE SCALE GENOMIC DNA]</scope>
    <source>
        <strain evidence="14">DSM 45221 / IAM 15411 / JCM 23193 / KCTC 12865</strain>
    </source>
</reference>
<dbReference type="Gene3D" id="3.20.10.10">
    <property type="entry name" value="D-amino Acid Aminotransferase, subunit A, domain 2"/>
    <property type="match status" value="1"/>
</dbReference>
<evidence type="ECO:0000313" key="13">
    <source>
        <dbReference type="EMBL" id="ADE55410.1"/>
    </source>
</evidence>
<comment type="similarity">
    <text evidence="5 11">Belongs to the class-IV pyridoxal-phosphate-dependent aminotransferase family.</text>
</comment>
<evidence type="ECO:0000256" key="10">
    <source>
        <dbReference type="ARBA" id="ARBA00049229"/>
    </source>
</evidence>
<evidence type="ECO:0000256" key="3">
    <source>
        <dbReference type="ARBA" id="ARBA00004931"/>
    </source>
</evidence>
<dbReference type="InterPro" id="IPR001544">
    <property type="entry name" value="Aminotrans_IV"/>
</dbReference>
<comment type="pathway">
    <text evidence="4">Amino-acid biosynthesis; L-leucine biosynthesis; L-leucine from 3-methyl-2-oxobutanoate: step 4/4.</text>
</comment>
<dbReference type="KEGG" id="caa:Caka_2394"/>
<evidence type="ECO:0000256" key="11">
    <source>
        <dbReference type="RuleBase" id="RU004106"/>
    </source>
</evidence>
<keyword evidence="7 12" id="KW-0663">Pyridoxal phosphate</keyword>
<accession>D5END4</accession>
<dbReference type="InterPro" id="IPR043132">
    <property type="entry name" value="BCAT-like_C"/>
</dbReference>
<dbReference type="PANTHER" id="PTHR42743">
    <property type="entry name" value="AMINO-ACID AMINOTRANSFERASE"/>
    <property type="match status" value="1"/>
</dbReference>
<comment type="pathway">
    <text evidence="2">Amino-acid biosynthesis; L-isoleucine biosynthesis; L-isoleucine from 2-oxobutanoate: step 4/4.</text>
</comment>
<dbReference type="InterPro" id="IPR050571">
    <property type="entry name" value="Class-IV_PLP-Dep_Aminotrnsfr"/>
</dbReference>
<dbReference type="PROSITE" id="PS00770">
    <property type="entry name" value="AA_TRANSFER_CLASS_4"/>
    <property type="match status" value="1"/>
</dbReference>
<evidence type="ECO:0000256" key="2">
    <source>
        <dbReference type="ARBA" id="ARBA00004824"/>
    </source>
</evidence>
<keyword evidence="13" id="KW-0808">Transferase</keyword>
<evidence type="ECO:0000256" key="7">
    <source>
        <dbReference type="ARBA" id="ARBA00022898"/>
    </source>
</evidence>
<dbReference type="GO" id="GO:0004084">
    <property type="term" value="F:branched-chain-amino-acid transaminase activity"/>
    <property type="evidence" value="ECO:0007669"/>
    <property type="project" value="UniProtKB-EC"/>
</dbReference>
<evidence type="ECO:0000256" key="9">
    <source>
        <dbReference type="ARBA" id="ARBA00048798"/>
    </source>
</evidence>
<name>D5END4_CORAD</name>
<dbReference type="GO" id="GO:0046394">
    <property type="term" value="P:carboxylic acid biosynthetic process"/>
    <property type="evidence" value="ECO:0007669"/>
    <property type="project" value="UniProtKB-ARBA"/>
</dbReference>
<keyword evidence="14" id="KW-1185">Reference proteome</keyword>
<dbReference type="HOGENOM" id="CLU_020844_2_0_0"/>
<dbReference type="InterPro" id="IPR018300">
    <property type="entry name" value="Aminotrans_IV_CS"/>
</dbReference>
<dbReference type="Pfam" id="PF01063">
    <property type="entry name" value="Aminotran_4"/>
    <property type="match status" value="1"/>
</dbReference>
<dbReference type="InterPro" id="IPR043131">
    <property type="entry name" value="BCAT-like_N"/>
</dbReference>
<gene>
    <name evidence="13" type="ordered locus">Caka_2394</name>
</gene>
<dbReference type="EC" id="2.6.1.42" evidence="6"/>
<comment type="catalytic activity">
    <reaction evidence="9">
        <text>L-isoleucine + 2-oxoglutarate = (S)-3-methyl-2-oxopentanoate + L-glutamate</text>
        <dbReference type="Rhea" id="RHEA:24801"/>
        <dbReference type="ChEBI" id="CHEBI:16810"/>
        <dbReference type="ChEBI" id="CHEBI:29985"/>
        <dbReference type="ChEBI" id="CHEBI:35146"/>
        <dbReference type="ChEBI" id="CHEBI:58045"/>
        <dbReference type="EC" id="2.6.1.42"/>
    </reaction>
</comment>
<evidence type="ECO:0000256" key="6">
    <source>
        <dbReference type="ARBA" id="ARBA00013053"/>
    </source>
</evidence>
<dbReference type="PANTHER" id="PTHR42743:SF11">
    <property type="entry name" value="AMINODEOXYCHORISMATE LYASE"/>
    <property type="match status" value="1"/>
</dbReference>
<dbReference type="STRING" id="583355.Caka_2394"/>
<evidence type="ECO:0000256" key="8">
    <source>
        <dbReference type="ARBA" id="ARBA00048212"/>
    </source>
</evidence>
<comment type="pathway">
    <text evidence="3">Amino-acid biosynthesis; L-valine biosynthesis; L-valine from pyruvate: step 4/4.</text>
</comment>